<dbReference type="EC" id="1.14.14.1" evidence="6"/>
<evidence type="ECO:0000256" key="5">
    <source>
        <dbReference type="ARBA" id="ARBA00010617"/>
    </source>
</evidence>
<evidence type="ECO:0000313" key="19">
    <source>
        <dbReference type="EMBL" id="KPJ04438.1"/>
    </source>
</evidence>
<dbReference type="InterPro" id="IPR036396">
    <property type="entry name" value="Cyt_P450_sf"/>
</dbReference>
<dbReference type="PRINTS" id="PR00385">
    <property type="entry name" value="P450"/>
</dbReference>
<evidence type="ECO:0000256" key="7">
    <source>
        <dbReference type="ARBA" id="ARBA00022617"/>
    </source>
</evidence>
<evidence type="ECO:0000256" key="3">
    <source>
        <dbReference type="ARBA" id="ARBA00004174"/>
    </source>
</evidence>
<keyword evidence="18" id="KW-0812">Transmembrane</keyword>
<accession>A0A194QFW1</accession>
<sequence>MAERNSSKAIYIKRIRSLSESYVINTSLVGQRRRPGSRAYACLQNQDSRLTKGKANYGGRAAGRIAGTKVGRAQFERWRDVDAMLLLLTAIGLAVLWLYTKWQKTKKYWADRNVPYIPPHPLLGNLTFLFKLNPGIFMRNIYNPEQPYLGLWWFWRPVLFVNSPELARRVLVKDCAVFKDRFLNSGKKDPIGGLNLFLVNDPLWSSVRKRVSPSFTGAKLRLLHKHFVAKSRELVKRIKIEMESNHCVNLRMMFTDFTTDVVGVTALGVRGDATLTGQGPLRDVTRDFMKFNYLRSLAWTCIFFYPELVDVFGFSFFPKSATNFFRKLFKQIVKERGGYDVGIGQNKDLLDVLRRIKQDCDKNNEEMPEDLLIAQAAAMLQGGFDTTGTALTFCTYELAHSPHWQEIIYNELLEFKDKMLNGDVDAEVFQEMPYLNGALKETLRKYMSMGWIDRVASTDYQIDENLTIKAGTPVYVNACGIHYDPQYYPDPEKFDPERFLPENEKNLKPFTYMPFGEGPRFCLGKRFGTQNATCALAHIILNYKIVAKPNSPLPQEVKIEKKSFFYVPDYCYENDYCGAGGGGLEGGVERCGALPADDARRNWHYIWKFV</sequence>
<dbReference type="PROSITE" id="PS00086">
    <property type="entry name" value="CYTOCHROME_P450"/>
    <property type="match status" value="1"/>
</dbReference>
<keyword evidence="10" id="KW-0492">Microsome</keyword>
<evidence type="ECO:0000256" key="15">
    <source>
        <dbReference type="ARBA" id="ARBA00047827"/>
    </source>
</evidence>
<name>A0A194QFW1_PAPXU</name>
<keyword evidence="9" id="KW-0256">Endoplasmic reticulum</keyword>
<evidence type="ECO:0000313" key="20">
    <source>
        <dbReference type="Proteomes" id="UP000053268"/>
    </source>
</evidence>
<dbReference type="SUPFAM" id="SSF48264">
    <property type="entry name" value="Cytochrome P450"/>
    <property type="match status" value="1"/>
</dbReference>
<evidence type="ECO:0000256" key="6">
    <source>
        <dbReference type="ARBA" id="ARBA00012109"/>
    </source>
</evidence>
<dbReference type="Proteomes" id="UP000053268">
    <property type="component" value="Unassembled WGS sequence"/>
</dbReference>
<reference evidence="19 20" key="1">
    <citation type="journal article" date="2015" name="Nat. Commun.">
        <title>Outbred genome sequencing and CRISPR/Cas9 gene editing in butterflies.</title>
        <authorList>
            <person name="Li X."/>
            <person name="Fan D."/>
            <person name="Zhang W."/>
            <person name="Liu G."/>
            <person name="Zhang L."/>
            <person name="Zhao L."/>
            <person name="Fang X."/>
            <person name="Chen L."/>
            <person name="Dong Y."/>
            <person name="Chen Y."/>
            <person name="Ding Y."/>
            <person name="Zhao R."/>
            <person name="Feng M."/>
            <person name="Zhu Y."/>
            <person name="Feng Y."/>
            <person name="Jiang X."/>
            <person name="Zhu D."/>
            <person name="Xiang H."/>
            <person name="Feng X."/>
            <person name="Li S."/>
            <person name="Wang J."/>
            <person name="Zhang G."/>
            <person name="Kronforst M.R."/>
            <person name="Wang W."/>
        </authorList>
    </citation>
    <scope>NUCLEOTIDE SEQUENCE [LARGE SCALE GENOMIC DNA]</scope>
    <source>
        <strain evidence="19">Ya'a_city_454_Px</strain>
        <tissue evidence="19">Whole body</tissue>
    </source>
</reference>
<evidence type="ECO:0000256" key="11">
    <source>
        <dbReference type="ARBA" id="ARBA00023002"/>
    </source>
</evidence>
<dbReference type="AlphaFoldDB" id="A0A194QFW1"/>
<keyword evidence="7 16" id="KW-0349">Heme</keyword>
<proteinExistence type="inferred from homology"/>
<comment type="function">
    <text evidence="2">May be involved in the metabolism of insect hormones and in the breakdown of synthetic insecticides.</text>
</comment>
<dbReference type="EMBL" id="KQ458981">
    <property type="protein sequence ID" value="KPJ04438.1"/>
    <property type="molecule type" value="Genomic_DNA"/>
</dbReference>
<evidence type="ECO:0000256" key="2">
    <source>
        <dbReference type="ARBA" id="ARBA00003690"/>
    </source>
</evidence>
<evidence type="ECO:0000256" key="17">
    <source>
        <dbReference type="RuleBase" id="RU000461"/>
    </source>
</evidence>
<comment type="catalytic activity">
    <reaction evidence="15">
        <text>an organic molecule + reduced [NADPH--hemoprotein reductase] + O2 = an alcohol + oxidized [NADPH--hemoprotein reductase] + H2O + H(+)</text>
        <dbReference type="Rhea" id="RHEA:17149"/>
        <dbReference type="Rhea" id="RHEA-COMP:11964"/>
        <dbReference type="Rhea" id="RHEA-COMP:11965"/>
        <dbReference type="ChEBI" id="CHEBI:15377"/>
        <dbReference type="ChEBI" id="CHEBI:15378"/>
        <dbReference type="ChEBI" id="CHEBI:15379"/>
        <dbReference type="ChEBI" id="CHEBI:30879"/>
        <dbReference type="ChEBI" id="CHEBI:57618"/>
        <dbReference type="ChEBI" id="CHEBI:58210"/>
        <dbReference type="ChEBI" id="CHEBI:142491"/>
        <dbReference type="EC" id="1.14.14.1"/>
    </reaction>
</comment>
<protein>
    <recommendedName>
        <fullName evidence="6">unspecific monooxygenase</fullName>
        <ecNumber evidence="6">1.14.14.1</ecNumber>
    </recommendedName>
</protein>
<evidence type="ECO:0000256" key="12">
    <source>
        <dbReference type="ARBA" id="ARBA00023004"/>
    </source>
</evidence>
<comment type="cofactor">
    <cofactor evidence="1 16">
        <name>heme</name>
        <dbReference type="ChEBI" id="CHEBI:30413"/>
    </cofactor>
</comment>
<dbReference type="GO" id="GO:0005789">
    <property type="term" value="C:endoplasmic reticulum membrane"/>
    <property type="evidence" value="ECO:0007669"/>
    <property type="project" value="UniProtKB-SubCell"/>
</dbReference>
<dbReference type="InterPro" id="IPR050476">
    <property type="entry name" value="Insect_CytP450_Detox"/>
</dbReference>
<gene>
    <name evidence="19" type="ORF">RR46_01903</name>
</gene>
<dbReference type="InterPro" id="IPR002403">
    <property type="entry name" value="Cyt_P450_E_grp-IV"/>
</dbReference>
<dbReference type="CDD" id="cd11056">
    <property type="entry name" value="CYP6-like"/>
    <property type="match status" value="1"/>
</dbReference>
<comment type="similarity">
    <text evidence="5 17">Belongs to the cytochrome P450 family.</text>
</comment>
<dbReference type="GO" id="GO:0020037">
    <property type="term" value="F:heme binding"/>
    <property type="evidence" value="ECO:0007669"/>
    <property type="project" value="InterPro"/>
</dbReference>
<dbReference type="PANTHER" id="PTHR24292">
    <property type="entry name" value="CYTOCHROME P450"/>
    <property type="match status" value="1"/>
</dbReference>
<keyword evidence="20" id="KW-1185">Reference proteome</keyword>
<evidence type="ECO:0000256" key="4">
    <source>
        <dbReference type="ARBA" id="ARBA00004406"/>
    </source>
</evidence>
<keyword evidence="13 17" id="KW-0503">Monooxygenase</keyword>
<dbReference type="InterPro" id="IPR001128">
    <property type="entry name" value="Cyt_P450"/>
</dbReference>
<evidence type="ECO:0000256" key="1">
    <source>
        <dbReference type="ARBA" id="ARBA00001971"/>
    </source>
</evidence>
<dbReference type="GO" id="GO:0005506">
    <property type="term" value="F:iron ion binding"/>
    <property type="evidence" value="ECO:0007669"/>
    <property type="project" value="InterPro"/>
</dbReference>
<organism evidence="19 20">
    <name type="scientific">Papilio xuthus</name>
    <name type="common">Asian swallowtail butterfly</name>
    <dbReference type="NCBI Taxonomy" id="66420"/>
    <lineage>
        <taxon>Eukaryota</taxon>
        <taxon>Metazoa</taxon>
        <taxon>Ecdysozoa</taxon>
        <taxon>Arthropoda</taxon>
        <taxon>Hexapoda</taxon>
        <taxon>Insecta</taxon>
        <taxon>Pterygota</taxon>
        <taxon>Neoptera</taxon>
        <taxon>Endopterygota</taxon>
        <taxon>Lepidoptera</taxon>
        <taxon>Glossata</taxon>
        <taxon>Ditrysia</taxon>
        <taxon>Papilionoidea</taxon>
        <taxon>Papilionidae</taxon>
        <taxon>Papilioninae</taxon>
        <taxon>Papilio</taxon>
    </lineage>
</organism>
<dbReference type="InterPro" id="IPR017972">
    <property type="entry name" value="Cyt_P450_CS"/>
</dbReference>
<evidence type="ECO:0000256" key="8">
    <source>
        <dbReference type="ARBA" id="ARBA00022723"/>
    </source>
</evidence>
<dbReference type="PRINTS" id="PR00465">
    <property type="entry name" value="EP450IV"/>
</dbReference>
<evidence type="ECO:0000256" key="10">
    <source>
        <dbReference type="ARBA" id="ARBA00022848"/>
    </source>
</evidence>
<feature type="transmembrane region" description="Helical" evidence="18">
    <location>
        <begin position="83"/>
        <end position="100"/>
    </location>
</feature>
<comment type="subcellular location">
    <subcellularLocation>
        <location evidence="4">Endoplasmic reticulum membrane</location>
        <topology evidence="4">Peripheral membrane protein</topology>
    </subcellularLocation>
    <subcellularLocation>
        <location evidence="3">Microsome membrane</location>
        <topology evidence="3">Peripheral membrane protein</topology>
    </subcellularLocation>
</comment>
<dbReference type="Pfam" id="PF00067">
    <property type="entry name" value="p450"/>
    <property type="match status" value="1"/>
</dbReference>
<keyword evidence="14 18" id="KW-0472">Membrane</keyword>
<dbReference type="STRING" id="66420.A0A194QFW1"/>
<feature type="binding site" description="axial binding residue" evidence="16">
    <location>
        <position position="522"/>
    </location>
    <ligand>
        <name>heme</name>
        <dbReference type="ChEBI" id="CHEBI:30413"/>
    </ligand>
    <ligandPart>
        <name>Fe</name>
        <dbReference type="ChEBI" id="CHEBI:18248"/>
    </ligandPart>
</feature>
<dbReference type="FunFam" id="1.10.630.10:FF:000182">
    <property type="entry name" value="Cytochrome P450 3A4"/>
    <property type="match status" value="1"/>
</dbReference>
<evidence type="ECO:0000256" key="18">
    <source>
        <dbReference type="SAM" id="Phobius"/>
    </source>
</evidence>
<evidence type="ECO:0000256" key="9">
    <source>
        <dbReference type="ARBA" id="ARBA00022824"/>
    </source>
</evidence>
<dbReference type="PANTHER" id="PTHR24292:SF104">
    <property type="entry name" value="CYTOCHROME P450 308A1-RELATED"/>
    <property type="match status" value="1"/>
</dbReference>
<dbReference type="GO" id="GO:0016712">
    <property type="term" value="F:oxidoreductase activity, acting on paired donors, with incorporation or reduction of molecular oxygen, reduced flavin or flavoprotein as one donor, and incorporation of one atom of oxygen"/>
    <property type="evidence" value="ECO:0007669"/>
    <property type="project" value="UniProtKB-EC"/>
</dbReference>
<evidence type="ECO:0000256" key="13">
    <source>
        <dbReference type="ARBA" id="ARBA00023033"/>
    </source>
</evidence>
<evidence type="ECO:0000256" key="14">
    <source>
        <dbReference type="ARBA" id="ARBA00023136"/>
    </source>
</evidence>
<keyword evidence="8 16" id="KW-0479">Metal-binding</keyword>
<keyword evidence="18" id="KW-1133">Transmembrane helix</keyword>
<dbReference type="Gene3D" id="1.10.630.10">
    <property type="entry name" value="Cytochrome P450"/>
    <property type="match status" value="1"/>
</dbReference>
<keyword evidence="11 17" id="KW-0560">Oxidoreductase</keyword>
<evidence type="ECO:0000256" key="16">
    <source>
        <dbReference type="PIRSR" id="PIRSR602403-1"/>
    </source>
</evidence>
<keyword evidence="12 16" id="KW-0408">Iron</keyword>